<dbReference type="InterPro" id="IPR034005">
    <property type="entry name" value="M3A_DCP"/>
</dbReference>
<evidence type="ECO:0000256" key="6">
    <source>
        <dbReference type="ARBA" id="ARBA00023049"/>
    </source>
</evidence>
<dbReference type="InterPro" id="IPR024077">
    <property type="entry name" value="Neurolysin/TOP_dom2"/>
</dbReference>
<comment type="cofactor">
    <cofactor evidence="7">
        <name>Zn(2+)</name>
        <dbReference type="ChEBI" id="CHEBI:29105"/>
    </cofactor>
    <text evidence="7">Binds 1 zinc ion.</text>
</comment>
<evidence type="ECO:0000256" key="2">
    <source>
        <dbReference type="ARBA" id="ARBA00022670"/>
    </source>
</evidence>
<name>A0A1D8P7U2_9FLAO</name>
<dbReference type="PANTHER" id="PTHR43660">
    <property type="entry name" value="DIPEPTIDYL CARBOXYPEPTIDASE"/>
    <property type="match status" value="1"/>
</dbReference>
<organism evidence="9 10">
    <name type="scientific">Urechidicola croceus</name>
    <dbReference type="NCBI Taxonomy" id="1850246"/>
    <lineage>
        <taxon>Bacteria</taxon>
        <taxon>Pseudomonadati</taxon>
        <taxon>Bacteroidota</taxon>
        <taxon>Flavobacteriia</taxon>
        <taxon>Flavobacteriales</taxon>
        <taxon>Flavobacteriaceae</taxon>
        <taxon>Urechidicola</taxon>
    </lineage>
</organism>
<dbReference type="Gene3D" id="1.10.1370.40">
    <property type="match status" value="1"/>
</dbReference>
<dbReference type="STRING" id="1850246.LPB138_08155"/>
<dbReference type="Proteomes" id="UP000176050">
    <property type="component" value="Chromosome"/>
</dbReference>
<dbReference type="PANTHER" id="PTHR43660:SF1">
    <property type="entry name" value="DIPEPTIDYL CARBOXYPEPTIDASE"/>
    <property type="match status" value="1"/>
</dbReference>
<dbReference type="RefSeq" id="WP_070236796.1">
    <property type="nucleotide sequence ID" value="NZ_CP017478.1"/>
</dbReference>
<dbReference type="OrthoDB" id="9773538at2"/>
<evidence type="ECO:0000259" key="8">
    <source>
        <dbReference type="Pfam" id="PF01432"/>
    </source>
</evidence>
<dbReference type="KEGG" id="lul:LPB138_08155"/>
<dbReference type="SUPFAM" id="SSF55486">
    <property type="entry name" value="Metalloproteases ('zincins'), catalytic domain"/>
    <property type="match status" value="1"/>
</dbReference>
<dbReference type="CDD" id="cd06456">
    <property type="entry name" value="M3A_DCP"/>
    <property type="match status" value="1"/>
</dbReference>
<sequence length="708" mass="80428">MKSINIIMFTSIILLMSCKTKEEKVANNTSENPLLSEWNTPFGVPPFDIIKNSDYKPAFDIAIAEHKSEIDKIINNSEPATFENTIEALEMSGKSLNRVSSVFYALNSAHTNDSIKALAGEMAPIFSAHSDDINLNKDLFKRVKTVYDAADKSKMSGEQYKLLEDTYKGFVRSGVSLEGEKEERLRTINSRLAELADTFGKNVLAETNAYDLHVTNKEDLGNLSSSLVALAADEAKARGHENGWSFTVQRPSINPFLQSSPNRELRKKIFDAYAMRGDNDNENDNKAILQEMASLRVEKANLLGYETHSHLVLEERMAKNPDAVYKFMDQLWEPVLNVAKEERAAMAAFMKKDGAEGVFNGSDWRHYVEKVRKERYDFDEDEMRPYFEFNAVKNGAFELATKLFGLTFKELKDIPKWHPDQQVYEVLEADGKHLGVIYMDFFARESKRGGAWMNELRAQSNVNGNYVTPIVTNNFNFPRPTETEPSLLSFSDAETMFHEFGHGLHGLFSNVTYESQSGTNVPRDFVEFPSQVMENWMSEPEVLKLYAKHYKTGEVIPDALIKKMNDANSFNSGFANVEYMAAAYLDMAWHTLKDTKQRDARQFEKEQMDKLGLIPEIIPRYRSGYFNHIFSSPVGYSSGYYSYKWSEVLDADAFAAFKEAGSIFDQETAKKYRKMLSLGGSKEGMELYKGFRGKEPSIDPLLVKLGIK</sequence>
<dbReference type="InterPro" id="IPR001567">
    <property type="entry name" value="Pept_M3A_M3B_dom"/>
</dbReference>
<evidence type="ECO:0000313" key="10">
    <source>
        <dbReference type="Proteomes" id="UP000176050"/>
    </source>
</evidence>
<dbReference type="GO" id="GO:0004222">
    <property type="term" value="F:metalloendopeptidase activity"/>
    <property type="evidence" value="ECO:0007669"/>
    <property type="project" value="InterPro"/>
</dbReference>
<reference evidence="9 10" key="1">
    <citation type="submission" date="2016-10" db="EMBL/GenBank/DDBJ databases">
        <title>Lutibacter sp. LPB0138, isolated from marine gastropod.</title>
        <authorList>
            <person name="Kim E."/>
            <person name="Yi H."/>
        </authorList>
    </citation>
    <scope>NUCLEOTIDE SEQUENCE [LARGE SCALE GENOMIC DNA]</scope>
    <source>
        <strain evidence="9 10">LPB0138</strain>
    </source>
</reference>
<dbReference type="AlphaFoldDB" id="A0A1D8P7U2"/>
<gene>
    <name evidence="9" type="ORF">LPB138_08155</name>
</gene>
<evidence type="ECO:0000256" key="3">
    <source>
        <dbReference type="ARBA" id="ARBA00022723"/>
    </source>
</evidence>
<dbReference type="Gene3D" id="1.10.1370.10">
    <property type="entry name" value="Neurolysin, domain 3"/>
    <property type="match status" value="1"/>
</dbReference>
<keyword evidence="6 7" id="KW-0482">Metalloprotease</keyword>
<accession>A0A1D8P7U2</accession>
<dbReference type="GO" id="GO:0005829">
    <property type="term" value="C:cytosol"/>
    <property type="evidence" value="ECO:0007669"/>
    <property type="project" value="TreeGrafter"/>
</dbReference>
<dbReference type="GO" id="GO:0006508">
    <property type="term" value="P:proteolysis"/>
    <property type="evidence" value="ECO:0007669"/>
    <property type="project" value="UniProtKB-KW"/>
</dbReference>
<keyword evidence="5 7" id="KW-0862">Zinc</keyword>
<protein>
    <submittedName>
        <fullName evidence="9">Peptidase M3</fullName>
    </submittedName>
</protein>
<evidence type="ECO:0000313" key="9">
    <source>
        <dbReference type="EMBL" id="AOW20649.1"/>
    </source>
</evidence>
<evidence type="ECO:0000256" key="1">
    <source>
        <dbReference type="ARBA" id="ARBA00006040"/>
    </source>
</evidence>
<dbReference type="PROSITE" id="PS51257">
    <property type="entry name" value="PROKAR_LIPOPROTEIN"/>
    <property type="match status" value="1"/>
</dbReference>
<comment type="similarity">
    <text evidence="1 7">Belongs to the peptidase M3 family.</text>
</comment>
<proteinExistence type="inferred from homology"/>
<dbReference type="FunFam" id="3.40.390.10:FF:000009">
    <property type="entry name" value="Oligopeptidase A"/>
    <property type="match status" value="1"/>
</dbReference>
<dbReference type="Pfam" id="PF01432">
    <property type="entry name" value="Peptidase_M3"/>
    <property type="match status" value="1"/>
</dbReference>
<dbReference type="EMBL" id="CP017478">
    <property type="protein sequence ID" value="AOW20649.1"/>
    <property type="molecule type" value="Genomic_DNA"/>
</dbReference>
<evidence type="ECO:0000256" key="5">
    <source>
        <dbReference type="ARBA" id="ARBA00022833"/>
    </source>
</evidence>
<dbReference type="Gene3D" id="3.40.390.10">
    <property type="entry name" value="Collagenase (Catalytic Domain)"/>
    <property type="match status" value="1"/>
</dbReference>
<dbReference type="InterPro" id="IPR024079">
    <property type="entry name" value="MetalloPept_cat_dom_sf"/>
</dbReference>
<keyword evidence="2 7" id="KW-0645">Protease</keyword>
<dbReference type="GO" id="GO:0004180">
    <property type="term" value="F:carboxypeptidase activity"/>
    <property type="evidence" value="ECO:0007669"/>
    <property type="project" value="TreeGrafter"/>
</dbReference>
<evidence type="ECO:0000256" key="7">
    <source>
        <dbReference type="RuleBase" id="RU003435"/>
    </source>
</evidence>
<dbReference type="InterPro" id="IPR045090">
    <property type="entry name" value="Pept_M3A_M3B"/>
</dbReference>
<dbReference type="GO" id="GO:0046872">
    <property type="term" value="F:metal ion binding"/>
    <property type="evidence" value="ECO:0007669"/>
    <property type="project" value="UniProtKB-UniRule"/>
</dbReference>
<feature type="domain" description="Peptidase M3A/M3B catalytic" evidence="8">
    <location>
        <begin position="256"/>
        <end position="706"/>
    </location>
</feature>
<evidence type="ECO:0000256" key="4">
    <source>
        <dbReference type="ARBA" id="ARBA00022801"/>
    </source>
</evidence>
<keyword evidence="4 7" id="KW-0378">Hydrolase</keyword>
<keyword evidence="3 7" id="KW-0479">Metal-binding</keyword>
<keyword evidence="10" id="KW-1185">Reference proteome</keyword>